<protein>
    <submittedName>
        <fullName evidence="3">Integral membrane protein</fullName>
    </submittedName>
</protein>
<feature type="transmembrane region" description="Helical" evidence="1">
    <location>
        <begin position="60"/>
        <end position="80"/>
    </location>
</feature>
<keyword evidence="4" id="KW-1185">Reference proteome</keyword>
<keyword evidence="1" id="KW-1133">Transmembrane helix</keyword>
<feature type="transmembrane region" description="Helical" evidence="1">
    <location>
        <begin position="12"/>
        <end position="35"/>
    </location>
</feature>
<evidence type="ECO:0000256" key="1">
    <source>
        <dbReference type="SAM" id="Phobius"/>
    </source>
</evidence>
<dbReference type="EMBL" id="JHEG04000001">
    <property type="protein sequence ID" value="KAF3889092.1"/>
    <property type="molecule type" value="Genomic_DNA"/>
</dbReference>
<evidence type="ECO:0000313" key="2">
    <source>
        <dbReference type="EMBL" id="KAF3889092.1"/>
    </source>
</evidence>
<feature type="transmembrane region" description="Helical" evidence="1">
    <location>
        <begin position="87"/>
        <end position="108"/>
    </location>
</feature>
<evidence type="ECO:0000313" key="3">
    <source>
        <dbReference type="EMBL" id="KIE07436.1"/>
    </source>
</evidence>
<dbReference type="Proteomes" id="UP000029738">
    <property type="component" value="Unassembled WGS sequence"/>
</dbReference>
<evidence type="ECO:0000313" key="4">
    <source>
        <dbReference type="Proteomes" id="UP000029738"/>
    </source>
</evidence>
<sequence length="180" mass="19981">MKKLSVKPKNWLVSFHVASGGIWLGTALCIVVVAITKKNIPNGDELYGINSVLKFMDDWVIIPTANLSLITGGLLCWLTIWGFTKHYWVIVKWVATVTLITTGTIWLGPWLNTMTAISETERLQALHNPLYRFHQQGVIIGGAIQTACLLAIVAISIVKPWGRRLVKQSKDIEEVVSSNS</sequence>
<keyword evidence="1" id="KW-0812">Transmembrane</keyword>
<dbReference type="EMBL" id="JHEG02000059">
    <property type="protein sequence ID" value="KIE07436.1"/>
    <property type="molecule type" value="Genomic_DNA"/>
</dbReference>
<proteinExistence type="predicted"/>
<organism evidence="3">
    <name type="scientific">Tolypothrix bouteillei VB521301</name>
    <dbReference type="NCBI Taxonomy" id="1479485"/>
    <lineage>
        <taxon>Bacteria</taxon>
        <taxon>Bacillati</taxon>
        <taxon>Cyanobacteriota</taxon>
        <taxon>Cyanophyceae</taxon>
        <taxon>Nostocales</taxon>
        <taxon>Tolypothrichaceae</taxon>
        <taxon>Tolypothrix</taxon>
    </lineage>
</organism>
<feature type="transmembrane region" description="Helical" evidence="1">
    <location>
        <begin position="138"/>
        <end position="158"/>
    </location>
</feature>
<dbReference type="AlphaFoldDB" id="A0A0C1N4R5"/>
<dbReference type="OrthoDB" id="156858at2"/>
<name>A0A0C1N4R5_9CYAN</name>
<dbReference type="RefSeq" id="WP_038078892.1">
    <property type="nucleotide sequence ID" value="NZ_JHEG04000001.1"/>
</dbReference>
<reference evidence="2" key="2">
    <citation type="submission" date="2019-11" db="EMBL/GenBank/DDBJ databases">
        <title>Improved Assembly of Tolypothrix boutellei genome.</title>
        <authorList>
            <person name="Sarangi A.N."/>
            <person name="Mukherjee M."/>
            <person name="Ghosh S."/>
            <person name="Singh D."/>
            <person name="Das A."/>
            <person name="Kant S."/>
            <person name="Prusty A."/>
            <person name="Tripathy S."/>
        </authorList>
    </citation>
    <scope>NUCLEOTIDE SEQUENCE</scope>
    <source>
        <strain evidence="2">VB521301</strain>
    </source>
</reference>
<comment type="caution">
    <text evidence="3">The sequence shown here is derived from an EMBL/GenBank/DDBJ whole genome shotgun (WGS) entry which is preliminary data.</text>
</comment>
<keyword evidence="1" id="KW-0472">Membrane</keyword>
<dbReference type="STRING" id="1479485.DA73_0240830"/>
<reference evidence="3" key="1">
    <citation type="journal article" date="2015" name="Genome Announc.">
        <title>Draft Genome Sequence of Tolypothrix boutellei Strain VB521301.</title>
        <authorList>
            <person name="Chandrababunaidu M.M."/>
            <person name="Singh D."/>
            <person name="Sen D."/>
            <person name="Bhan S."/>
            <person name="Das S."/>
            <person name="Gupta A."/>
            <person name="Adhikary S.P."/>
            <person name="Tripathy S."/>
        </authorList>
    </citation>
    <scope>NUCLEOTIDE SEQUENCE</scope>
    <source>
        <strain evidence="3">VB521301</strain>
    </source>
</reference>
<accession>A0A0C1N4R5</accession>
<gene>
    <name evidence="3" type="ORF">DA73_0240830</name>
    <name evidence="2" type="ORF">DA73_0400029145</name>
</gene>